<name>A0A834X8V2_9FABA</name>
<protein>
    <submittedName>
        <fullName evidence="1">Uncharacterized protein</fullName>
    </submittedName>
</protein>
<dbReference type="Proteomes" id="UP000634136">
    <property type="component" value="Unassembled WGS sequence"/>
</dbReference>
<comment type="caution">
    <text evidence="1">The sequence shown here is derived from an EMBL/GenBank/DDBJ whole genome shotgun (WGS) entry which is preliminary data.</text>
</comment>
<dbReference type="AlphaFoldDB" id="A0A834X8V2"/>
<proteinExistence type="predicted"/>
<keyword evidence="2" id="KW-1185">Reference proteome</keyword>
<dbReference type="EMBL" id="JAAIUW010000002">
    <property type="protein sequence ID" value="KAF7840399.1"/>
    <property type="molecule type" value="Genomic_DNA"/>
</dbReference>
<accession>A0A834X8V2</accession>
<evidence type="ECO:0000313" key="1">
    <source>
        <dbReference type="EMBL" id="KAF7840399.1"/>
    </source>
</evidence>
<gene>
    <name evidence="1" type="ORF">G2W53_002697</name>
</gene>
<reference evidence="1" key="1">
    <citation type="submission" date="2020-09" db="EMBL/GenBank/DDBJ databases">
        <title>Genome-Enabled Discovery of Anthraquinone Biosynthesis in Senna tora.</title>
        <authorList>
            <person name="Kang S.-H."/>
            <person name="Pandey R.P."/>
            <person name="Lee C.-M."/>
            <person name="Sim J.-S."/>
            <person name="Jeong J.-T."/>
            <person name="Choi B.-S."/>
            <person name="Jung M."/>
            <person name="Ginzburg D."/>
            <person name="Zhao K."/>
            <person name="Won S.Y."/>
            <person name="Oh T.-J."/>
            <person name="Yu Y."/>
            <person name="Kim N.-H."/>
            <person name="Lee O.R."/>
            <person name="Lee T.-H."/>
            <person name="Bashyal P."/>
            <person name="Kim T.-S."/>
            <person name="Lee W.-H."/>
            <person name="Kawkins C."/>
            <person name="Kim C.-K."/>
            <person name="Kim J.S."/>
            <person name="Ahn B.O."/>
            <person name="Rhee S.Y."/>
            <person name="Sohng J.K."/>
        </authorList>
    </citation>
    <scope>NUCLEOTIDE SEQUENCE</scope>
    <source>
        <tissue evidence="1">Leaf</tissue>
    </source>
</reference>
<sequence>MVLAESHITPSIYYYTVETSRAK</sequence>
<evidence type="ECO:0000313" key="2">
    <source>
        <dbReference type="Proteomes" id="UP000634136"/>
    </source>
</evidence>
<organism evidence="1 2">
    <name type="scientific">Senna tora</name>
    <dbReference type="NCBI Taxonomy" id="362788"/>
    <lineage>
        <taxon>Eukaryota</taxon>
        <taxon>Viridiplantae</taxon>
        <taxon>Streptophyta</taxon>
        <taxon>Embryophyta</taxon>
        <taxon>Tracheophyta</taxon>
        <taxon>Spermatophyta</taxon>
        <taxon>Magnoliopsida</taxon>
        <taxon>eudicotyledons</taxon>
        <taxon>Gunneridae</taxon>
        <taxon>Pentapetalae</taxon>
        <taxon>rosids</taxon>
        <taxon>fabids</taxon>
        <taxon>Fabales</taxon>
        <taxon>Fabaceae</taxon>
        <taxon>Caesalpinioideae</taxon>
        <taxon>Cassia clade</taxon>
        <taxon>Senna</taxon>
    </lineage>
</organism>